<sequence>MSSIYDNEIGNRLIDSKNYSRAISEFISLERQITCNGISEYSQVIEIGCMHGRLLQFVREQNQRYLGIDYSKKQIDYGTRFFSNYMGSDCKLIHGNAECLADISELRFLTPEKRSIAIYPFNSFGNINNHLSAINSISRLNVDFIIFTYTCSELANKERALYYYGSGFTDLLISRSAKGVLFESPEGLSTYSFEESWIKDNFLKNGVKVSVTNFGQIGLAIYKSGMNVKL</sequence>
<comment type="caution">
    <text evidence="1">The sequence shown here is derived from an EMBL/GenBank/DDBJ whole genome shotgun (WGS) entry which is preliminary data.</text>
</comment>
<dbReference type="CDD" id="cd02440">
    <property type="entry name" value="AdoMet_MTases"/>
    <property type="match status" value="1"/>
</dbReference>
<accession>A0ABQ1LEI2</accession>
<protein>
    <recommendedName>
        <fullName evidence="3">Methyltransferase domain-containing protein</fullName>
    </recommendedName>
</protein>
<evidence type="ECO:0000313" key="2">
    <source>
        <dbReference type="Proteomes" id="UP000636010"/>
    </source>
</evidence>
<dbReference type="InterPro" id="IPR029063">
    <property type="entry name" value="SAM-dependent_MTases_sf"/>
</dbReference>
<dbReference type="Gene3D" id="3.40.50.150">
    <property type="entry name" value="Vaccinia Virus protein VP39"/>
    <property type="match status" value="1"/>
</dbReference>
<dbReference type="SUPFAM" id="SSF53335">
    <property type="entry name" value="S-adenosyl-L-methionine-dependent methyltransferases"/>
    <property type="match status" value="1"/>
</dbReference>
<evidence type="ECO:0000313" key="1">
    <source>
        <dbReference type="EMBL" id="GGC22772.1"/>
    </source>
</evidence>
<gene>
    <name evidence="1" type="ORF">GCM10011506_05130</name>
</gene>
<evidence type="ECO:0008006" key="3">
    <source>
        <dbReference type="Google" id="ProtNLM"/>
    </source>
</evidence>
<name>A0ABQ1LEI2_9BACT</name>
<dbReference type="Proteomes" id="UP000636010">
    <property type="component" value="Unassembled WGS sequence"/>
</dbReference>
<reference evidence="2" key="1">
    <citation type="journal article" date="2019" name="Int. J. Syst. Evol. Microbiol.">
        <title>The Global Catalogue of Microorganisms (GCM) 10K type strain sequencing project: providing services to taxonomists for standard genome sequencing and annotation.</title>
        <authorList>
            <consortium name="The Broad Institute Genomics Platform"/>
            <consortium name="The Broad Institute Genome Sequencing Center for Infectious Disease"/>
            <person name="Wu L."/>
            <person name="Ma J."/>
        </authorList>
    </citation>
    <scope>NUCLEOTIDE SEQUENCE [LARGE SCALE GENOMIC DNA]</scope>
    <source>
        <strain evidence="2">CGMCC 1.10832</strain>
    </source>
</reference>
<keyword evidence="2" id="KW-1185">Reference proteome</keyword>
<proteinExistence type="predicted"/>
<organism evidence="1 2">
    <name type="scientific">Marivirga lumbricoides</name>
    <dbReference type="NCBI Taxonomy" id="1046115"/>
    <lineage>
        <taxon>Bacteria</taxon>
        <taxon>Pseudomonadati</taxon>
        <taxon>Bacteroidota</taxon>
        <taxon>Cytophagia</taxon>
        <taxon>Cytophagales</taxon>
        <taxon>Marivirgaceae</taxon>
        <taxon>Marivirga</taxon>
    </lineage>
</organism>
<dbReference type="RefSeq" id="WP_188460226.1">
    <property type="nucleotide sequence ID" value="NZ_BAABHU010000001.1"/>
</dbReference>
<dbReference type="EMBL" id="BMEC01000001">
    <property type="protein sequence ID" value="GGC22772.1"/>
    <property type="molecule type" value="Genomic_DNA"/>
</dbReference>